<dbReference type="GO" id="GO:0016787">
    <property type="term" value="F:hydrolase activity"/>
    <property type="evidence" value="ECO:0007669"/>
    <property type="project" value="UniProtKB-KW"/>
</dbReference>
<name>A0A5C6RQ68_9BACT</name>
<keyword evidence="1" id="KW-0812">Transmembrane</keyword>
<feature type="transmembrane region" description="Helical" evidence="1">
    <location>
        <begin position="6"/>
        <end position="25"/>
    </location>
</feature>
<keyword evidence="1" id="KW-0472">Membrane</keyword>
<protein>
    <submittedName>
        <fullName evidence="3">Alpha/beta hydrolase</fullName>
    </submittedName>
</protein>
<sequence length="274" mass="31951">MEWAANLFIGFALGYLLLSVLFYLLQDLFFFRPEILPGHFEYQFPFPFEEVHFDMEDGGYINGLYFRVPNAKGVVYYLKGNSRSVKGWGKFAKDFVGKGYDFFMTDYRGFGKSAGRRTEATLYNDAQTVYRWLSDRYPEEDIVVYGRSLGSGIAARIASWNRPRMLILDSPYFSFFYQVRQYGFWLPLKWILRYQIRTDQFLRKVSCPIFILHGTHDRLIPFRQGKLLAKQSEQATLIPITGGGHNNLPDFAAYHDQLYDLLHPSPIDEGRAEN</sequence>
<feature type="domain" description="Serine aminopeptidase S33" evidence="2">
    <location>
        <begin position="70"/>
        <end position="175"/>
    </location>
</feature>
<evidence type="ECO:0000259" key="2">
    <source>
        <dbReference type="Pfam" id="PF12146"/>
    </source>
</evidence>
<dbReference type="RefSeq" id="WP_147166763.1">
    <property type="nucleotide sequence ID" value="NZ_VOOR01000011.1"/>
</dbReference>
<dbReference type="Proteomes" id="UP000321580">
    <property type="component" value="Unassembled WGS sequence"/>
</dbReference>
<dbReference type="OrthoDB" id="9777090at2"/>
<dbReference type="EMBL" id="VOOR01000011">
    <property type="protein sequence ID" value="TXB64468.1"/>
    <property type="molecule type" value="Genomic_DNA"/>
</dbReference>
<accession>A0A5C6RQ68</accession>
<dbReference type="Pfam" id="PF12146">
    <property type="entry name" value="Hydrolase_4"/>
    <property type="match status" value="1"/>
</dbReference>
<dbReference type="PANTHER" id="PTHR12277">
    <property type="entry name" value="ALPHA/BETA HYDROLASE DOMAIN-CONTAINING PROTEIN"/>
    <property type="match status" value="1"/>
</dbReference>
<dbReference type="SUPFAM" id="SSF53474">
    <property type="entry name" value="alpha/beta-Hydrolases"/>
    <property type="match status" value="1"/>
</dbReference>
<reference evidence="3 4" key="1">
    <citation type="submission" date="2019-08" db="EMBL/GenBank/DDBJ databases">
        <title>Genome of Phaeodactylibacter luteus.</title>
        <authorList>
            <person name="Bowman J.P."/>
        </authorList>
    </citation>
    <scope>NUCLEOTIDE SEQUENCE [LARGE SCALE GENOMIC DNA]</scope>
    <source>
        <strain evidence="3 4">KCTC 42180</strain>
    </source>
</reference>
<evidence type="ECO:0000313" key="4">
    <source>
        <dbReference type="Proteomes" id="UP000321580"/>
    </source>
</evidence>
<gene>
    <name evidence="3" type="ORF">FRY97_07150</name>
</gene>
<evidence type="ECO:0000313" key="3">
    <source>
        <dbReference type="EMBL" id="TXB64468.1"/>
    </source>
</evidence>
<dbReference type="InterPro" id="IPR029058">
    <property type="entry name" value="AB_hydrolase_fold"/>
</dbReference>
<dbReference type="InterPro" id="IPR022742">
    <property type="entry name" value="Hydrolase_4"/>
</dbReference>
<comment type="caution">
    <text evidence="3">The sequence shown here is derived from an EMBL/GenBank/DDBJ whole genome shotgun (WGS) entry which is preliminary data.</text>
</comment>
<proteinExistence type="predicted"/>
<dbReference type="AlphaFoldDB" id="A0A5C6RQ68"/>
<keyword evidence="3" id="KW-0378">Hydrolase</keyword>
<dbReference type="PANTHER" id="PTHR12277:SF81">
    <property type="entry name" value="PROTEIN ABHD13"/>
    <property type="match status" value="1"/>
</dbReference>
<evidence type="ECO:0000256" key="1">
    <source>
        <dbReference type="SAM" id="Phobius"/>
    </source>
</evidence>
<organism evidence="3 4">
    <name type="scientific">Phaeodactylibacter luteus</name>
    <dbReference type="NCBI Taxonomy" id="1564516"/>
    <lineage>
        <taxon>Bacteria</taxon>
        <taxon>Pseudomonadati</taxon>
        <taxon>Bacteroidota</taxon>
        <taxon>Saprospiria</taxon>
        <taxon>Saprospirales</taxon>
        <taxon>Haliscomenobacteraceae</taxon>
        <taxon>Phaeodactylibacter</taxon>
    </lineage>
</organism>
<keyword evidence="4" id="KW-1185">Reference proteome</keyword>
<dbReference type="Gene3D" id="3.40.50.1820">
    <property type="entry name" value="alpha/beta hydrolase"/>
    <property type="match status" value="1"/>
</dbReference>
<keyword evidence="1" id="KW-1133">Transmembrane helix</keyword>